<comment type="caution">
    <text evidence="2">The sequence shown here is derived from an EMBL/GenBank/DDBJ whole genome shotgun (WGS) entry which is preliminary data.</text>
</comment>
<evidence type="ECO:0000313" key="3">
    <source>
        <dbReference type="Proteomes" id="UP001271890"/>
    </source>
</evidence>
<protein>
    <submittedName>
        <fullName evidence="2">Lantibiotic dehydratase</fullName>
    </submittedName>
</protein>
<evidence type="ECO:0000259" key="1">
    <source>
        <dbReference type="Pfam" id="PF04738"/>
    </source>
</evidence>
<organism evidence="2 3">
    <name type="scientific">Xenorhabdus santafensis</name>
    <dbReference type="NCBI Taxonomy" id="2582833"/>
    <lineage>
        <taxon>Bacteria</taxon>
        <taxon>Pseudomonadati</taxon>
        <taxon>Pseudomonadota</taxon>
        <taxon>Gammaproteobacteria</taxon>
        <taxon>Enterobacterales</taxon>
        <taxon>Morganellaceae</taxon>
        <taxon>Xenorhabdus</taxon>
    </lineage>
</organism>
<reference evidence="3" key="1">
    <citation type="journal article" date="2024" name="Toxins">
        <title>Genome Sequence Analysis of Native Xenorhabdus Strains Isolated from Entomopathogenic Nematodes in Argentina.</title>
        <authorList>
            <person name="Palma L."/>
            <person name="Frizzo L."/>
            <person name="Kaiser S."/>
            <person name="Berry C."/>
            <person name="Caballero P."/>
            <person name="Bode H.B."/>
            <person name="Del Valle E.E."/>
        </authorList>
    </citation>
    <scope>NUCLEOTIDE SEQUENCE [LARGE SCALE GENOMIC DNA]</scope>
    <source>
        <strain evidence="3">12</strain>
    </source>
</reference>
<dbReference type="RefSeq" id="WP_319928751.1">
    <property type="nucleotide sequence ID" value="NZ_VCDN01000012.1"/>
</dbReference>
<sequence length="810" mass="91783">MKCADYFWLRSAGFPADSLLQTTSFSNRPEFTTLTELHQRRERLLQLFEQHIATVGEEQCRKFARKLTAQQAVSVSDLPLLLRDILQQPLAEWHSVNVEITEREASLRLEFSSFSEQVRQQLIDFLSRADVAEAIFISNSDAAQRIGALVTERNAPNDSRKKQKIRLGWNYAQRFCTKNDTCSFFGPIAWGRFADQQTALAHVDWAEGPWLAQRETFFESWVMQRLAAQINAQCPEPACLPLTLNPGCYLHGDVLHYPLNKSRRLTGSVLNVLSALAKGKSNEIQLRAKLDSNPGPVLEHLITAGIIQRGFQLSPRDPDALTTLLQAMHEATLPAYFIAQWSACFQRLEAQRKIYASGNLQRRQQALTALNQALSEAGVSLARESGKMYVGRYPVYEDCACASTVTFNRTLQKELETDFAPLMALYQWLTRATGVLLHQAWLEVYQANLSSTHEQDSSLLSFLHTLQPRQKEIQQQVCEQIRVMLDNAWQPLLSSLHTNELHLSTEQVAQVLTALNQQCPAAADFSVFGNDFHSPDFMLAAASQEALNRGEYLVVLGETHPGVHTLSQPIAAPFCPFTTEIEQAVNALFGRKRIILADSPDNYQRSHIDWPLVPHYAQLILPTGGGSVPEERCYPVGRARLHCKAGRLTVEDLDGVFQEDLLCVNSTALHQLLFQLAGDVVPRRDPRRIQVNRTVYKRRTWVFNTNEWPLVSTDEFTAFIQWQNWQQRQGLPRWVFIKCESEPKPLFIDFDNPLSLDALATALKKAKVIHVSEMLPAPDDLWLNDARGRVCCEVRTTFSSIKQEVLEYAE</sequence>
<gene>
    <name evidence="2" type="ORF">FE392_03000</name>
</gene>
<keyword evidence="3" id="KW-1185">Reference proteome</keyword>
<name>A0ABU4S517_9GAMM</name>
<proteinExistence type="predicted"/>
<dbReference type="Proteomes" id="UP001271890">
    <property type="component" value="Unassembled WGS sequence"/>
</dbReference>
<dbReference type="EMBL" id="VCDN01000012">
    <property type="protein sequence ID" value="MDX7986305.1"/>
    <property type="molecule type" value="Genomic_DNA"/>
</dbReference>
<dbReference type="Pfam" id="PF04738">
    <property type="entry name" value="Lant_dehydr_N"/>
    <property type="match status" value="1"/>
</dbReference>
<evidence type="ECO:0000313" key="2">
    <source>
        <dbReference type="EMBL" id="MDX7986305.1"/>
    </source>
</evidence>
<feature type="domain" description="Lantibiotic dehydratase N-terminal" evidence="1">
    <location>
        <begin position="128"/>
        <end position="562"/>
    </location>
</feature>
<accession>A0ABU4S517</accession>
<dbReference type="InterPro" id="IPR006827">
    <property type="entry name" value="Lant_deHydtase_N"/>
</dbReference>